<dbReference type="GO" id="GO:0005524">
    <property type="term" value="F:ATP binding"/>
    <property type="evidence" value="ECO:0007669"/>
    <property type="project" value="UniProtKB-KW"/>
</dbReference>
<dbReference type="EMBL" id="VBUI01000037">
    <property type="protein sequence ID" value="TLF45964.1"/>
    <property type="molecule type" value="Genomic_DNA"/>
</dbReference>
<dbReference type="Pfam" id="PF00005">
    <property type="entry name" value="ABC_tran"/>
    <property type="match status" value="1"/>
</dbReference>
<dbReference type="GO" id="GO:0043190">
    <property type="term" value="C:ATP-binding cassette (ABC) transporter complex"/>
    <property type="evidence" value="ECO:0007669"/>
    <property type="project" value="InterPro"/>
</dbReference>
<dbReference type="InterPro" id="IPR003439">
    <property type="entry name" value="ABC_transporter-like_ATP-bd"/>
</dbReference>
<evidence type="ECO:0000259" key="5">
    <source>
        <dbReference type="PROSITE" id="PS50893"/>
    </source>
</evidence>
<keyword evidence="2" id="KW-0547">Nucleotide-binding</keyword>
<dbReference type="RefSeq" id="WP_138182801.1">
    <property type="nucleotide sequence ID" value="NZ_VBUI01000037.1"/>
</dbReference>
<dbReference type="InterPro" id="IPR017871">
    <property type="entry name" value="ABC_transporter-like_CS"/>
</dbReference>
<proteinExistence type="predicted"/>
<dbReference type="PROSITE" id="PS00211">
    <property type="entry name" value="ABC_TRANSPORTER_1"/>
    <property type="match status" value="1"/>
</dbReference>
<keyword evidence="7" id="KW-1185">Reference proteome</keyword>
<evidence type="ECO:0000256" key="2">
    <source>
        <dbReference type="ARBA" id="ARBA00022741"/>
    </source>
</evidence>
<accession>A0A5R8M8R9</accession>
<sequence>MSHAAPNSALTSAPGSAPASPATGGENALHLSGLAKCFDTTPVFQEIEADIAHGEFITLLGPSGCGKSTLLRAIAGLTLLDQGRIRVGGDDITYLPPQRRGVGMVFQHYALFPNMTVAGNVAFGLRMQRVEAGERARRVEEVVRLVELTDQAHKFPQQLSGGQRQRVALARALVVEPRVLLMDEPLSALDARIRRHLRDQIREIQRSLGLTTLFVTHDQEEALLISDRVFLMHQGRILQQASAETLYSRPVDKAAAGFMGHYNLLEAPQAEPLLGYRSGAARVALRPEALYLSVEGRTLGGDPPPHMGPARPGVVRRQRLLGNIVRYEIEVDSLSLSVDTLNRSVRTQLAEGTRVAVQADLDEVQELCA</sequence>
<dbReference type="SUPFAM" id="SSF50331">
    <property type="entry name" value="MOP-like"/>
    <property type="match status" value="1"/>
</dbReference>
<dbReference type="PANTHER" id="PTHR42781:SF4">
    <property type="entry name" value="SPERMIDINE_PUTRESCINE IMPORT ATP-BINDING PROTEIN POTA"/>
    <property type="match status" value="1"/>
</dbReference>
<evidence type="ECO:0000256" key="1">
    <source>
        <dbReference type="ARBA" id="ARBA00022448"/>
    </source>
</evidence>
<dbReference type="InterPro" id="IPR013611">
    <property type="entry name" value="Transp-assoc_OB_typ2"/>
</dbReference>
<keyword evidence="1" id="KW-0813">Transport</keyword>
<feature type="domain" description="ABC transporter" evidence="5">
    <location>
        <begin position="29"/>
        <end position="259"/>
    </location>
</feature>
<dbReference type="PROSITE" id="PS50893">
    <property type="entry name" value="ABC_TRANSPORTER_2"/>
    <property type="match status" value="1"/>
</dbReference>
<dbReference type="OrthoDB" id="9802264at2"/>
<dbReference type="GO" id="GO:0016887">
    <property type="term" value="F:ATP hydrolysis activity"/>
    <property type="evidence" value="ECO:0007669"/>
    <property type="project" value="InterPro"/>
</dbReference>
<protein>
    <submittedName>
        <fullName evidence="6">ABC transporter ATP-binding protein</fullName>
    </submittedName>
</protein>
<dbReference type="PANTHER" id="PTHR42781">
    <property type="entry name" value="SPERMIDINE/PUTRESCINE IMPORT ATP-BINDING PROTEIN POTA"/>
    <property type="match status" value="1"/>
</dbReference>
<evidence type="ECO:0000256" key="4">
    <source>
        <dbReference type="SAM" id="MobiDB-lite"/>
    </source>
</evidence>
<comment type="caution">
    <text evidence="6">The sequence shown here is derived from an EMBL/GenBank/DDBJ whole genome shotgun (WGS) entry which is preliminary data.</text>
</comment>
<dbReference type="InterPro" id="IPR008995">
    <property type="entry name" value="Mo/tungstate-bd_C_term_dom"/>
</dbReference>
<dbReference type="FunFam" id="3.40.50.300:FF:000425">
    <property type="entry name" value="Probable ABC transporter, ATP-binding subunit"/>
    <property type="match status" value="1"/>
</dbReference>
<keyword evidence="3 6" id="KW-0067">ATP-binding</keyword>
<dbReference type="GO" id="GO:0015697">
    <property type="term" value="P:quaternary ammonium group transport"/>
    <property type="evidence" value="ECO:0007669"/>
    <property type="project" value="UniProtKB-ARBA"/>
</dbReference>
<dbReference type="InterPro" id="IPR027417">
    <property type="entry name" value="P-loop_NTPase"/>
</dbReference>
<dbReference type="SMART" id="SM00382">
    <property type="entry name" value="AAA"/>
    <property type="match status" value="1"/>
</dbReference>
<dbReference type="GO" id="GO:0022857">
    <property type="term" value="F:transmembrane transporter activity"/>
    <property type="evidence" value="ECO:0007669"/>
    <property type="project" value="InterPro"/>
</dbReference>
<dbReference type="InterPro" id="IPR050093">
    <property type="entry name" value="ABC_SmlMolc_Importer"/>
</dbReference>
<evidence type="ECO:0000256" key="3">
    <source>
        <dbReference type="ARBA" id="ARBA00022840"/>
    </source>
</evidence>
<reference evidence="6 7" key="1">
    <citation type="journal article" date="2007" name="Int. J. Syst. Evol. Microbiol.">
        <title>Halomonas saccharevitans sp. nov., Halomonas arcis sp. nov. and Halomonas subterranea sp. nov., halophilic bacteria isolated from hypersaline environments of China.</title>
        <authorList>
            <person name="Xu X.W."/>
            <person name="Wu Y.H."/>
            <person name="Zhou Z."/>
            <person name="Wang C.S."/>
            <person name="Zhou Y.G."/>
            <person name="Zhang H.B."/>
            <person name="Wang Y."/>
            <person name="Wu M."/>
        </authorList>
    </citation>
    <scope>NUCLEOTIDE SEQUENCE [LARGE SCALE GENOMIC DNA]</scope>
    <source>
        <strain evidence="6 7">TBZ3</strain>
    </source>
</reference>
<evidence type="ECO:0000313" key="7">
    <source>
        <dbReference type="Proteomes" id="UP000306973"/>
    </source>
</evidence>
<organism evidence="6 7">
    <name type="scientific">Halomonas urmiana</name>
    <dbReference type="NCBI Taxonomy" id="490901"/>
    <lineage>
        <taxon>Bacteria</taxon>
        <taxon>Pseudomonadati</taxon>
        <taxon>Pseudomonadota</taxon>
        <taxon>Gammaproteobacteria</taxon>
        <taxon>Oceanospirillales</taxon>
        <taxon>Halomonadaceae</taxon>
        <taxon>Halomonas</taxon>
    </lineage>
</organism>
<feature type="region of interest" description="Disordered" evidence="4">
    <location>
        <begin position="1"/>
        <end position="24"/>
    </location>
</feature>
<gene>
    <name evidence="6" type="ORF">FEI13_17530</name>
</gene>
<dbReference type="SUPFAM" id="SSF52540">
    <property type="entry name" value="P-loop containing nucleoside triphosphate hydrolases"/>
    <property type="match status" value="1"/>
</dbReference>
<feature type="compositionally biased region" description="Low complexity" evidence="4">
    <location>
        <begin position="11"/>
        <end position="24"/>
    </location>
</feature>
<name>A0A5R8M8R9_9GAMM</name>
<dbReference type="AlphaFoldDB" id="A0A5R8M8R9"/>
<dbReference type="Proteomes" id="UP000306973">
    <property type="component" value="Unassembled WGS sequence"/>
</dbReference>
<evidence type="ECO:0000313" key="6">
    <source>
        <dbReference type="EMBL" id="TLF45964.1"/>
    </source>
</evidence>
<dbReference type="Pfam" id="PF08402">
    <property type="entry name" value="TOBE_2"/>
    <property type="match status" value="1"/>
</dbReference>
<dbReference type="Gene3D" id="3.40.50.300">
    <property type="entry name" value="P-loop containing nucleotide triphosphate hydrolases"/>
    <property type="match status" value="1"/>
</dbReference>
<dbReference type="InterPro" id="IPR003593">
    <property type="entry name" value="AAA+_ATPase"/>
</dbReference>